<dbReference type="Pfam" id="PF00269">
    <property type="entry name" value="SASP"/>
    <property type="match status" value="1"/>
</dbReference>
<organism evidence="1 2">
    <name type="scientific">Caloramator fervidus</name>
    <dbReference type="NCBI Taxonomy" id="29344"/>
    <lineage>
        <taxon>Bacteria</taxon>
        <taxon>Bacillati</taxon>
        <taxon>Bacillota</taxon>
        <taxon>Clostridia</taxon>
        <taxon>Eubacteriales</taxon>
        <taxon>Clostridiaceae</taxon>
        <taxon>Caloramator</taxon>
    </lineage>
</organism>
<keyword evidence="2" id="KW-1185">Reference proteome</keyword>
<gene>
    <name evidence="1" type="ORF">SAMN05660865_00063</name>
</gene>
<dbReference type="EMBL" id="FNUK01000001">
    <property type="protein sequence ID" value="SEF38749.1"/>
    <property type="molecule type" value="Genomic_DNA"/>
</dbReference>
<evidence type="ECO:0000313" key="1">
    <source>
        <dbReference type="EMBL" id="SEF38749.1"/>
    </source>
</evidence>
<dbReference type="PROSITE" id="PS00304">
    <property type="entry name" value="SASP_1"/>
    <property type="match status" value="1"/>
</dbReference>
<evidence type="ECO:0000313" key="2">
    <source>
        <dbReference type="Proteomes" id="UP000242850"/>
    </source>
</evidence>
<protein>
    <submittedName>
        <fullName evidence="1">Small acid-soluble spore protein F (Minor alpha/beta-type SASP)</fullName>
    </submittedName>
</protein>
<dbReference type="GO" id="GO:0003690">
    <property type="term" value="F:double-stranded DNA binding"/>
    <property type="evidence" value="ECO:0007669"/>
    <property type="project" value="InterPro"/>
</dbReference>
<dbReference type="InterPro" id="IPR001448">
    <property type="entry name" value="SASP_alpha/beta-type"/>
</dbReference>
<dbReference type="Proteomes" id="UP000242850">
    <property type="component" value="Unassembled WGS sequence"/>
</dbReference>
<dbReference type="AlphaFoldDB" id="A0A1H5RK77"/>
<dbReference type="GO" id="GO:0006265">
    <property type="term" value="P:DNA topological change"/>
    <property type="evidence" value="ECO:0007669"/>
    <property type="project" value="InterPro"/>
</dbReference>
<sequence>MSRRHGIMSEALKYELAKELGVYDIVQREGWGSVTSRDCGNLVAAAIRYASRLVEEKR</sequence>
<name>A0A1H5RK77_9CLOT</name>
<dbReference type="RefSeq" id="WP_103895098.1">
    <property type="nucleotide sequence ID" value="NZ_FNUK01000001.1"/>
</dbReference>
<dbReference type="OrthoDB" id="1684060at2"/>
<dbReference type="InterPro" id="IPR018126">
    <property type="entry name" value="SASP_alpha/beta-type_CS"/>
</dbReference>
<reference evidence="2" key="1">
    <citation type="submission" date="2016-10" db="EMBL/GenBank/DDBJ databases">
        <authorList>
            <person name="Varghese N."/>
            <person name="Submissions S."/>
        </authorList>
    </citation>
    <scope>NUCLEOTIDE SEQUENCE [LARGE SCALE GENOMIC DNA]</scope>
    <source>
        <strain evidence="2">DSM 5463</strain>
    </source>
</reference>
<accession>A0A1H5RK77</accession>
<proteinExistence type="predicted"/>